<dbReference type="Pfam" id="PF01636">
    <property type="entry name" value="APH"/>
    <property type="match status" value="1"/>
</dbReference>
<proteinExistence type="predicted"/>
<dbReference type="Gene3D" id="3.90.1200.10">
    <property type="match status" value="1"/>
</dbReference>
<comment type="caution">
    <text evidence="2">The sequence shown here is derived from an EMBL/GenBank/DDBJ whole genome shotgun (WGS) entry which is preliminary data.</text>
</comment>
<organism evidence="2 3">
    <name type="scientific">Catenulispora yoronensis</name>
    <dbReference type="NCBI Taxonomy" id="450799"/>
    <lineage>
        <taxon>Bacteria</taxon>
        <taxon>Bacillati</taxon>
        <taxon>Actinomycetota</taxon>
        <taxon>Actinomycetes</taxon>
        <taxon>Catenulisporales</taxon>
        <taxon>Catenulisporaceae</taxon>
        <taxon>Catenulispora</taxon>
    </lineage>
</organism>
<name>A0ABP5FRT4_9ACTN</name>
<keyword evidence="3" id="KW-1185">Reference proteome</keyword>
<dbReference type="InterPro" id="IPR011009">
    <property type="entry name" value="Kinase-like_dom_sf"/>
</dbReference>
<sequence length="373" mass="40903">MSDGDRGEDLVFGMGSEPVVQRDWPSLTLAEVGTALGEEVAAIEWRSPRPLSTTARIRTADGRRLIVKRLPRALRTPEALAEEHGFMDHVRKRGVSVPDAWTAGAQGEFTYEVQALGDGEDLYQDSFSWCPYKEAAHAEIAGAALADLHSASVGYDAPARPFRPLSAGFGIFGSADPIAAIEHLAARRPLLGGFLAARDWRSDVERLLLPAHQRVLPMLDGLEPLWTHNDWHGANLLWRGAGSPTVLDFGLADRTTAVHDVAIALERFAVDWLSIRDGGPANIPHAQVRRFLNAYRARRPEAAAELAALPALFPLAHAEYELSEIDYFLTVVPGGSEKNAEIAYRDWFLGHAEWEKSEEGQAFLGLLRADPLP</sequence>
<dbReference type="InterPro" id="IPR002575">
    <property type="entry name" value="Aminoglycoside_PTrfase"/>
</dbReference>
<reference evidence="3" key="1">
    <citation type="journal article" date="2019" name="Int. J. Syst. Evol. Microbiol.">
        <title>The Global Catalogue of Microorganisms (GCM) 10K type strain sequencing project: providing services to taxonomists for standard genome sequencing and annotation.</title>
        <authorList>
            <consortium name="The Broad Institute Genomics Platform"/>
            <consortium name="The Broad Institute Genome Sequencing Center for Infectious Disease"/>
            <person name="Wu L."/>
            <person name="Ma J."/>
        </authorList>
    </citation>
    <scope>NUCLEOTIDE SEQUENCE [LARGE SCALE GENOMIC DNA]</scope>
    <source>
        <strain evidence="3">JCM 16014</strain>
    </source>
</reference>
<evidence type="ECO:0000259" key="1">
    <source>
        <dbReference type="Pfam" id="PF01636"/>
    </source>
</evidence>
<evidence type="ECO:0000313" key="2">
    <source>
        <dbReference type="EMBL" id="GAA2032817.1"/>
    </source>
</evidence>
<evidence type="ECO:0000313" key="3">
    <source>
        <dbReference type="Proteomes" id="UP001500751"/>
    </source>
</evidence>
<protein>
    <submittedName>
        <fullName evidence="2">Phosphotransferase</fullName>
    </submittedName>
</protein>
<dbReference type="Proteomes" id="UP001500751">
    <property type="component" value="Unassembled WGS sequence"/>
</dbReference>
<dbReference type="SUPFAM" id="SSF56112">
    <property type="entry name" value="Protein kinase-like (PK-like)"/>
    <property type="match status" value="1"/>
</dbReference>
<dbReference type="EMBL" id="BAAAQN010000019">
    <property type="protein sequence ID" value="GAA2032817.1"/>
    <property type="molecule type" value="Genomic_DNA"/>
</dbReference>
<gene>
    <name evidence="2" type="ORF">GCM10009839_36350</name>
</gene>
<accession>A0ABP5FRT4</accession>
<dbReference type="RefSeq" id="WP_344666801.1">
    <property type="nucleotide sequence ID" value="NZ_BAAAQN010000019.1"/>
</dbReference>
<feature type="domain" description="Aminoglycoside phosphotransferase" evidence="1">
    <location>
        <begin position="54"/>
        <end position="298"/>
    </location>
</feature>